<protein>
    <submittedName>
        <fullName evidence="2">Uncharacterized protein</fullName>
    </submittedName>
</protein>
<accession>A0A7J8F1Y1</accession>
<dbReference type="EMBL" id="JACASE010000008">
    <property type="protein sequence ID" value="KAF6441242.1"/>
    <property type="molecule type" value="Genomic_DNA"/>
</dbReference>
<dbReference type="AlphaFoldDB" id="A0A7J8F1Y1"/>
<feature type="compositionally biased region" description="Polar residues" evidence="1">
    <location>
        <begin position="55"/>
        <end position="73"/>
    </location>
</feature>
<organism evidence="2 3">
    <name type="scientific">Rousettus aegyptiacus</name>
    <name type="common">Egyptian fruit bat</name>
    <name type="synonym">Pteropus aegyptiacus</name>
    <dbReference type="NCBI Taxonomy" id="9407"/>
    <lineage>
        <taxon>Eukaryota</taxon>
        <taxon>Metazoa</taxon>
        <taxon>Chordata</taxon>
        <taxon>Craniata</taxon>
        <taxon>Vertebrata</taxon>
        <taxon>Euteleostomi</taxon>
        <taxon>Mammalia</taxon>
        <taxon>Eutheria</taxon>
        <taxon>Laurasiatheria</taxon>
        <taxon>Chiroptera</taxon>
        <taxon>Yinpterochiroptera</taxon>
        <taxon>Pteropodoidea</taxon>
        <taxon>Pteropodidae</taxon>
        <taxon>Rousettinae</taxon>
        <taxon>Rousettus</taxon>
    </lineage>
</organism>
<sequence>MSVLVTFTPVRTSQVTQEPVHHRLQHIKTNLSTSLQFITLPRLPLLQHQAPVQPGGQSPSSGRQTSRPTPHQSRANHTKRSTPPLVPGLPLKPLPLWQAPCDSLQFFPSFRILRRLCHTDA</sequence>
<gene>
    <name evidence="2" type="ORF">HJG63_012385</name>
</gene>
<evidence type="ECO:0000313" key="2">
    <source>
        <dbReference type="EMBL" id="KAF6441242.1"/>
    </source>
</evidence>
<proteinExistence type="predicted"/>
<dbReference type="Proteomes" id="UP000593571">
    <property type="component" value="Unassembled WGS sequence"/>
</dbReference>
<evidence type="ECO:0000256" key="1">
    <source>
        <dbReference type="SAM" id="MobiDB-lite"/>
    </source>
</evidence>
<evidence type="ECO:0000313" key="3">
    <source>
        <dbReference type="Proteomes" id="UP000593571"/>
    </source>
</evidence>
<feature type="region of interest" description="Disordered" evidence="1">
    <location>
        <begin position="46"/>
        <end position="89"/>
    </location>
</feature>
<reference evidence="2 3" key="1">
    <citation type="journal article" date="2020" name="Nature">
        <title>Six reference-quality genomes reveal evolution of bat adaptations.</title>
        <authorList>
            <person name="Jebb D."/>
            <person name="Huang Z."/>
            <person name="Pippel M."/>
            <person name="Hughes G.M."/>
            <person name="Lavrichenko K."/>
            <person name="Devanna P."/>
            <person name="Winkler S."/>
            <person name="Jermiin L.S."/>
            <person name="Skirmuntt E.C."/>
            <person name="Katzourakis A."/>
            <person name="Burkitt-Gray L."/>
            <person name="Ray D.A."/>
            <person name="Sullivan K.A.M."/>
            <person name="Roscito J.G."/>
            <person name="Kirilenko B.M."/>
            <person name="Davalos L.M."/>
            <person name="Corthals A.P."/>
            <person name="Power M.L."/>
            <person name="Jones G."/>
            <person name="Ransome R.D."/>
            <person name="Dechmann D.K.N."/>
            <person name="Locatelli A.G."/>
            <person name="Puechmaille S.J."/>
            <person name="Fedrigo O."/>
            <person name="Jarvis E.D."/>
            <person name="Hiller M."/>
            <person name="Vernes S.C."/>
            <person name="Myers E.W."/>
            <person name="Teeling E.C."/>
        </authorList>
    </citation>
    <scope>NUCLEOTIDE SEQUENCE [LARGE SCALE GENOMIC DNA]</scope>
    <source>
        <strain evidence="2">MRouAeg1</strain>
        <tissue evidence="2">Muscle</tissue>
    </source>
</reference>
<comment type="caution">
    <text evidence="2">The sequence shown here is derived from an EMBL/GenBank/DDBJ whole genome shotgun (WGS) entry which is preliminary data.</text>
</comment>
<name>A0A7J8F1Y1_ROUAE</name>
<keyword evidence="3" id="KW-1185">Reference proteome</keyword>